<dbReference type="AlphaFoldDB" id="A0A2T1DZR3"/>
<dbReference type="CDD" id="cd02439">
    <property type="entry name" value="DMB-PRT_CobT"/>
    <property type="match status" value="1"/>
</dbReference>
<dbReference type="NCBIfam" id="NF003373">
    <property type="entry name" value="PRK04447.1-6"/>
    <property type="match status" value="1"/>
</dbReference>
<dbReference type="NCBIfam" id="TIGR00303">
    <property type="entry name" value="nicotinate mononucleotide-dependent phosphoribosyltransferase CobT"/>
    <property type="match status" value="1"/>
</dbReference>
<dbReference type="SUPFAM" id="SSF52733">
    <property type="entry name" value="Nicotinate mononucleotide:5,6-dimethylbenzimidazole phosphoribosyltransferase (CobT)"/>
    <property type="match status" value="1"/>
</dbReference>
<proteinExistence type="inferred from homology"/>
<protein>
    <recommendedName>
        <fullName evidence="1">UPF0284 protein C7B82_21640</fullName>
    </recommendedName>
</protein>
<dbReference type="PANTHER" id="PTHR38811">
    <property type="match status" value="1"/>
</dbReference>
<evidence type="ECO:0000313" key="2">
    <source>
        <dbReference type="EMBL" id="PSB25864.1"/>
    </source>
</evidence>
<comment type="similarity">
    <text evidence="1">Belongs to the UPF0284 family.</text>
</comment>
<name>A0A2T1DZR3_9CYAN</name>
<dbReference type="EMBL" id="PVWK01000119">
    <property type="protein sequence ID" value="PSB25864.1"/>
    <property type="molecule type" value="Genomic_DNA"/>
</dbReference>
<gene>
    <name evidence="2" type="ORF">C7B82_21640</name>
</gene>
<sequence>MQDEGIVEEREGNEHSVSPLLCASASYPLVRVYTQKLQGERWLERHQGQLPVFACVLGFTETGLLPGISAAGATPADRQYTAIADAEFLYHGPQTHPAYPLPPLIVGASPALISRAILAGQQIPLYLFNAGLPSPPAVPAIDLHGVPASCVSQGKAMALPIVERLLQQGLLWGEKLAATEPGYLILGECVVGGTTTALAVLAGLGIAAAGKVNSSHPDCNHDQKWSLVQAGLQRSGLWTLSLEEEKTDPTPHTPHPTPLQIVAAVGDPMQIVVAGMAIAASRTCGVLLAGGTQMLAVYALLRAIADSHYLAWQPDQIVVGTTRWVADDRTGDTVGLAKLVGDVPLLATQLSFASSRYEQLRAYEQGFVKEGVGAGGCAIAACLYKHWSQAELLEAIETLAEQHQQLSRRRLKHHN</sequence>
<dbReference type="InterPro" id="IPR003200">
    <property type="entry name" value="Nict_dMeBzImd_PRibTrfase"/>
</dbReference>
<dbReference type="Pfam" id="PF02277">
    <property type="entry name" value="DBI_PRT"/>
    <property type="match status" value="1"/>
</dbReference>
<evidence type="ECO:0000256" key="1">
    <source>
        <dbReference type="HAMAP-Rule" id="MF_01086"/>
    </source>
</evidence>
<accession>A0A2T1DZR3</accession>
<reference evidence="3" key="1">
    <citation type="submission" date="2018-02" db="EMBL/GenBank/DDBJ databases">
        <authorList>
            <person name="Moore K."/>
            <person name="Momper L."/>
        </authorList>
    </citation>
    <scope>NUCLEOTIDE SEQUENCE [LARGE SCALE GENOMIC DNA]</scope>
    <source>
        <strain evidence="3">ULC18</strain>
    </source>
</reference>
<dbReference type="HAMAP" id="MF_01086">
    <property type="entry name" value="UPF0284"/>
    <property type="match status" value="1"/>
</dbReference>
<dbReference type="Gene3D" id="3.40.50.10210">
    <property type="match status" value="1"/>
</dbReference>
<dbReference type="OrthoDB" id="418257at2"/>
<keyword evidence="3" id="KW-1185">Reference proteome</keyword>
<dbReference type="InterPro" id="IPR002805">
    <property type="entry name" value="Nict_dMeBzImd_PRibTrfase_arc"/>
</dbReference>
<dbReference type="PANTHER" id="PTHR38811:SF1">
    <property type="entry name" value="UPF0284 PROTEIN SLL1500"/>
    <property type="match status" value="1"/>
</dbReference>
<dbReference type="Proteomes" id="UP000239576">
    <property type="component" value="Unassembled WGS sequence"/>
</dbReference>
<organism evidence="2 3">
    <name type="scientific">Stenomitos frigidus ULC18</name>
    <dbReference type="NCBI Taxonomy" id="2107698"/>
    <lineage>
        <taxon>Bacteria</taxon>
        <taxon>Bacillati</taxon>
        <taxon>Cyanobacteriota</taxon>
        <taxon>Cyanophyceae</taxon>
        <taxon>Leptolyngbyales</taxon>
        <taxon>Leptolyngbyaceae</taxon>
        <taxon>Stenomitos</taxon>
    </lineage>
</organism>
<comment type="caution">
    <text evidence="2">The sequence shown here is derived from an EMBL/GenBank/DDBJ whole genome shotgun (WGS) entry which is preliminary data.</text>
</comment>
<evidence type="ECO:0000313" key="3">
    <source>
        <dbReference type="Proteomes" id="UP000239576"/>
    </source>
</evidence>
<dbReference type="InterPro" id="IPR036087">
    <property type="entry name" value="Nict_dMeBzImd_PRibTrfase_sf"/>
</dbReference>
<dbReference type="GO" id="GO:0008939">
    <property type="term" value="F:nicotinate-nucleotide-dimethylbenzimidazole phosphoribosyltransferase activity"/>
    <property type="evidence" value="ECO:0007669"/>
    <property type="project" value="InterPro"/>
</dbReference>
<reference evidence="2 3" key="2">
    <citation type="submission" date="2018-03" db="EMBL/GenBank/DDBJ databases">
        <title>The ancient ancestry and fast evolution of plastids.</title>
        <authorList>
            <person name="Moore K.R."/>
            <person name="Magnabosco C."/>
            <person name="Momper L."/>
            <person name="Gold D.A."/>
            <person name="Bosak T."/>
            <person name="Fournier G.P."/>
        </authorList>
    </citation>
    <scope>NUCLEOTIDE SEQUENCE [LARGE SCALE GENOMIC DNA]</scope>
    <source>
        <strain evidence="2 3">ULC18</strain>
    </source>
</reference>